<gene>
    <name evidence="1" type="ORF">FVF58_41020</name>
</gene>
<proteinExistence type="predicted"/>
<protein>
    <submittedName>
        <fullName evidence="1">Uncharacterized protein</fullName>
    </submittedName>
</protein>
<dbReference type="Proteomes" id="UP000325273">
    <property type="component" value="Unassembled WGS sequence"/>
</dbReference>
<accession>A0A5B0G957</accession>
<evidence type="ECO:0000313" key="2">
    <source>
        <dbReference type="Proteomes" id="UP000325273"/>
    </source>
</evidence>
<organism evidence="1 2">
    <name type="scientific">Paraburkholderia panacisoli</name>
    <dbReference type="NCBI Taxonomy" id="2603818"/>
    <lineage>
        <taxon>Bacteria</taxon>
        <taxon>Pseudomonadati</taxon>
        <taxon>Pseudomonadota</taxon>
        <taxon>Betaproteobacteria</taxon>
        <taxon>Burkholderiales</taxon>
        <taxon>Burkholderiaceae</taxon>
        <taxon>Paraburkholderia</taxon>
    </lineage>
</organism>
<dbReference type="AlphaFoldDB" id="A0A5B0G957"/>
<dbReference type="RefSeq" id="WP_188131098.1">
    <property type="nucleotide sequence ID" value="NZ_VTUZ01000046.1"/>
</dbReference>
<keyword evidence="2" id="KW-1185">Reference proteome</keyword>
<evidence type="ECO:0000313" key="1">
    <source>
        <dbReference type="EMBL" id="KAA0999984.1"/>
    </source>
</evidence>
<sequence>MAECFPLLDGDVVMWRHALLKAAAELEAETARLDFLIKSEARVGQGVDGFYHVWGGPLGDPENLEPYNANCETARNTIDAARLAARDGNTIRRP</sequence>
<reference evidence="1 2" key="1">
    <citation type="submission" date="2019-08" db="EMBL/GenBank/DDBJ databases">
        <title>Paraburkholderia sp. DCY113.</title>
        <authorList>
            <person name="Kang J."/>
        </authorList>
    </citation>
    <scope>NUCLEOTIDE SEQUENCE [LARGE SCALE GENOMIC DNA]</scope>
    <source>
        <strain evidence="1 2">DCY113</strain>
    </source>
</reference>
<name>A0A5B0G957_9BURK</name>
<dbReference type="EMBL" id="VTUZ01000046">
    <property type="protein sequence ID" value="KAA0999984.1"/>
    <property type="molecule type" value="Genomic_DNA"/>
</dbReference>
<comment type="caution">
    <text evidence="1">The sequence shown here is derived from an EMBL/GenBank/DDBJ whole genome shotgun (WGS) entry which is preliminary data.</text>
</comment>